<evidence type="ECO:0000256" key="11">
    <source>
        <dbReference type="ARBA" id="ARBA00023033"/>
    </source>
</evidence>
<evidence type="ECO:0000256" key="7">
    <source>
        <dbReference type="ARBA" id="ARBA00022723"/>
    </source>
</evidence>
<dbReference type="GO" id="GO:0020037">
    <property type="term" value="F:heme binding"/>
    <property type="evidence" value="ECO:0007669"/>
    <property type="project" value="InterPro"/>
</dbReference>
<evidence type="ECO:0000256" key="12">
    <source>
        <dbReference type="ARBA" id="ARBA00023136"/>
    </source>
</evidence>
<comment type="similarity">
    <text evidence="4 14">Belongs to the cytochrome P450 family.</text>
</comment>
<keyword evidence="17" id="KW-1185">Reference proteome</keyword>
<evidence type="ECO:0000256" key="5">
    <source>
        <dbReference type="ARBA" id="ARBA00022617"/>
    </source>
</evidence>
<keyword evidence="5 13" id="KW-0349">Heme</keyword>
<reference evidence="16 17" key="1">
    <citation type="journal article" date="2016" name="Mol. Biol. Evol.">
        <title>Comparative Genomics of Early-Diverging Mushroom-Forming Fungi Provides Insights into the Origins of Lignocellulose Decay Capabilities.</title>
        <authorList>
            <person name="Nagy L.G."/>
            <person name="Riley R."/>
            <person name="Tritt A."/>
            <person name="Adam C."/>
            <person name="Daum C."/>
            <person name="Floudas D."/>
            <person name="Sun H."/>
            <person name="Yadav J.S."/>
            <person name="Pangilinan J."/>
            <person name="Larsson K.H."/>
            <person name="Matsuura K."/>
            <person name="Barry K."/>
            <person name="Labutti K."/>
            <person name="Kuo R."/>
            <person name="Ohm R.A."/>
            <person name="Bhattacharya S.S."/>
            <person name="Shirouzu T."/>
            <person name="Yoshinaga Y."/>
            <person name="Martin F.M."/>
            <person name="Grigoriev I.V."/>
            <person name="Hibbett D.S."/>
        </authorList>
    </citation>
    <scope>NUCLEOTIDE SEQUENCE [LARGE SCALE GENOMIC DNA]</scope>
    <source>
        <strain evidence="16 17">HHB12733</strain>
    </source>
</reference>
<proteinExistence type="inferred from homology"/>
<keyword evidence="7 13" id="KW-0479">Metal-binding</keyword>
<keyword evidence="10 13" id="KW-0408">Iron</keyword>
<gene>
    <name evidence="16" type="ORF">CALCODRAFT_469260</name>
</gene>
<dbReference type="STRING" id="1353952.A0A165GBP9"/>
<protein>
    <submittedName>
        <fullName evidence="16">Cytochrome P450</fullName>
    </submittedName>
</protein>
<evidence type="ECO:0000256" key="13">
    <source>
        <dbReference type="PIRSR" id="PIRSR602401-1"/>
    </source>
</evidence>
<dbReference type="GO" id="GO:0016020">
    <property type="term" value="C:membrane"/>
    <property type="evidence" value="ECO:0007669"/>
    <property type="project" value="UniProtKB-SubCell"/>
</dbReference>
<evidence type="ECO:0000313" key="16">
    <source>
        <dbReference type="EMBL" id="KZT57869.1"/>
    </source>
</evidence>
<dbReference type="InterPro" id="IPR002401">
    <property type="entry name" value="Cyt_P450_E_grp-I"/>
</dbReference>
<evidence type="ECO:0000256" key="8">
    <source>
        <dbReference type="ARBA" id="ARBA00022989"/>
    </source>
</evidence>
<feature type="signal peptide" evidence="15">
    <location>
        <begin position="1"/>
        <end position="17"/>
    </location>
</feature>
<dbReference type="GO" id="GO:0004497">
    <property type="term" value="F:monooxygenase activity"/>
    <property type="evidence" value="ECO:0007669"/>
    <property type="project" value="UniProtKB-KW"/>
</dbReference>
<evidence type="ECO:0000256" key="10">
    <source>
        <dbReference type="ARBA" id="ARBA00023004"/>
    </source>
</evidence>
<keyword evidence="9 14" id="KW-0560">Oxidoreductase</keyword>
<evidence type="ECO:0000256" key="15">
    <source>
        <dbReference type="SAM" id="SignalP"/>
    </source>
</evidence>
<evidence type="ECO:0000256" key="4">
    <source>
        <dbReference type="ARBA" id="ARBA00010617"/>
    </source>
</evidence>
<dbReference type="PROSITE" id="PS00086">
    <property type="entry name" value="CYTOCHROME_P450"/>
    <property type="match status" value="1"/>
</dbReference>
<accession>A0A165GBP9</accession>
<evidence type="ECO:0000313" key="17">
    <source>
        <dbReference type="Proteomes" id="UP000076842"/>
    </source>
</evidence>
<dbReference type="InterPro" id="IPR001128">
    <property type="entry name" value="Cyt_P450"/>
</dbReference>
<feature type="chain" id="PRO_5007858078" evidence="15">
    <location>
        <begin position="18"/>
        <end position="510"/>
    </location>
</feature>
<name>A0A165GBP9_9BASI</name>
<comment type="pathway">
    <text evidence="3">Secondary metabolite biosynthesis.</text>
</comment>
<feature type="binding site" description="axial binding residue" evidence="13">
    <location>
        <position position="439"/>
    </location>
    <ligand>
        <name>heme</name>
        <dbReference type="ChEBI" id="CHEBI:30413"/>
    </ligand>
    <ligandPart>
        <name>Fe</name>
        <dbReference type="ChEBI" id="CHEBI:18248"/>
    </ligandPart>
</feature>
<dbReference type="InParanoid" id="A0A165GBP9"/>
<dbReference type="Proteomes" id="UP000076842">
    <property type="component" value="Unassembled WGS sequence"/>
</dbReference>
<keyword evidence="8" id="KW-1133">Transmembrane helix</keyword>
<keyword evidence="12" id="KW-0472">Membrane</keyword>
<evidence type="ECO:0000256" key="6">
    <source>
        <dbReference type="ARBA" id="ARBA00022692"/>
    </source>
</evidence>
<dbReference type="InterPro" id="IPR036396">
    <property type="entry name" value="Cyt_P450_sf"/>
</dbReference>
<keyword evidence="11 14" id="KW-0503">Monooxygenase</keyword>
<evidence type="ECO:0000256" key="2">
    <source>
        <dbReference type="ARBA" id="ARBA00004370"/>
    </source>
</evidence>
<dbReference type="Gene3D" id="1.10.630.10">
    <property type="entry name" value="Cytochrome P450"/>
    <property type="match status" value="1"/>
</dbReference>
<evidence type="ECO:0000256" key="14">
    <source>
        <dbReference type="RuleBase" id="RU000461"/>
    </source>
</evidence>
<dbReference type="SUPFAM" id="SSF48264">
    <property type="entry name" value="Cytochrome P450"/>
    <property type="match status" value="1"/>
</dbReference>
<evidence type="ECO:0000256" key="9">
    <source>
        <dbReference type="ARBA" id="ARBA00023002"/>
    </source>
</evidence>
<comment type="cofactor">
    <cofactor evidence="1 13">
        <name>heme</name>
        <dbReference type="ChEBI" id="CHEBI:30413"/>
    </cofactor>
</comment>
<keyword evidence="6" id="KW-0812">Transmembrane</keyword>
<dbReference type="GO" id="GO:0005506">
    <property type="term" value="F:iron ion binding"/>
    <property type="evidence" value="ECO:0007669"/>
    <property type="project" value="InterPro"/>
</dbReference>
<dbReference type="Pfam" id="PF00067">
    <property type="entry name" value="p450"/>
    <property type="match status" value="1"/>
</dbReference>
<dbReference type="AlphaFoldDB" id="A0A165GBP9"/>
<dbReference type="InterPro" id="IPR050364">
    <property type="entry name" value="Cytochrome_P450_fung"/>
</dbReference>
<dbReference type="GO" id="GO:0016705">
    <property type="term" value="F:oxidoreductase activity, acting on paired donors, with incorporation or reduction of molecular oxygen"/>
    <property type="evidence" value="ECO:0007669"/>
    <property type="project" value="InterPro"/>
</dbReference>
<dbReference type="PANTHER" id="PTHR46300">
    <property type="entry name" value="P450, PUTATIVE (EUROFUNG)-RELATED-RELATED"/>
    <property type="match status" value="1"/>
</dbReference>
<dbReference type="PANTHER" id="PTHR46300:SF2">
    <property type="entry name" value="CYTOCHROME P450 MONOOXYGENASE ALNH-RELATED"/>
    <property type="match status" value="1"/>
</dbReference>
<organism evidence="16 17">
    <name type="scientific">Calocera cornea HHB12733</name>
    <dbReference type="NCBI Taxonomy" id="1353952"/>
    <lineage>
        <taxon>Eukaryota</taxon>
        <taxon>Fungi</taxon>
        <taxon>Dikarya</taxon>
        <taxon>Basidiomycota</taxon>
        <taxon>Agaricomycotina</taxon>
        <taxon>Dacrymycetes</taxon>
        <taxon>Dacrymycetales</taxon>
        <taxon>Dacrymycetaceae</taxon>
        <taxon>Calocera</taxon>
    </lineage>
</organism>
<sequence length="510" mass="57928">MALYLYLLAGLLALALSRFLQQPRSGNIIMPPGPPGLPLLGNALQLPREFLHYKFVEWAKEYGPVFSLNVAGKPWLVVNNWKTAADILDRRSAVTSDRLPSIKSQQFLARNNAMVGGPHGPLWRLFRKGTHESLNIRACSAYCSMQEEEAGHTVRGLLEHPELPIEVHMSRTASSVVWRVLYGGDSLPLNQYHGGQRIEKMMDYLLKANLPLNSVVDTFPFLRPVIANSKWLRRRADEWYEEMTAIFNQFYDESCSRTVSTGSDSYRSTCKIFQAMVEKEEITKVRGAWSVGTTFMAGQDTTATQMRWFVQAMMLYPEVAKKAHEELDRVVRDRPPTFGDRENLPYIQAVVKEVLRWRPSAPLSIPHYSSEEFEYNGYVIPKGTFILDNIWATLHDPELYPDPSTFNPSRFLDEHGQVRAAPLDTHDDLLGFGHGRRVCPGKDLAVNSMYILIATLLWALEFKLPVDESGKEVVPDPMEMVDIFIAVHPKSFKFNVAPRFPDVLERLGVS</sequence>
<dbReference type="InterPro" id="IPR017972">
    <property type="entry name" value="Cyt_P450_CS"/>
</dbReference>
<keyword evidence="15" id="KW-0732">Signal</keyword>
<dbReference type="EMBL" id="KV423958">
    <property type="protein sequence ID" value="KZT57869.1"/>
    <property type="molecule type" value="Genomic_DNA"/>
</dbReference>
<dbReference type="CDD" id="cd11065">
    <property type="entry name" value="CYP64-like"/>
    <property type="match status" value="1"/>
</dbReference>
<evidence type="ECO:0000256" key="1">
    <source>
        <dbReference type="ARBA" id="ARBA00001971"/>
    </source>
</evidence>
<dbReference type="PRINTS" id="PR00385">
    <property type="entry name" value="P450"/>
</dbReference>
<dbReference type="OrthoDB" id="2789670at2759"/>
<comment type="subcellular location">
    <subcellularLocation>
        <location evidence="2">Membrane</location>
    </subcellularLocation>
</comment>
<dbReference type="PRINTS" id="PR00463">
    <property type="entry name" value="EP450I"/>
</dbReference>
<evidence type="ECO:0000256" key="3">
    <source>
        <dbReference type="ARBA" id="ARBA00005179"/>
    </source>
</evidence>